<feature type="non-terminal residue" evidence="1">
    <location>
        <position position="1"/>
    </location>
</feature>
<organism evidence="1">
    <name type="scientific">marine sediment metagenome</name>
    <dbReference type="NCBI Taxonomy" id="412755"/>
    <lineage>
        <taxon>unclassified sequences</taxon>
        <taxon>metagenomes</taxon>
        <taxon>ecological metagenomes</taxon>
    </lineage>
</organism>
<dbReference type="Pfam" id="PF18906">
    <property type="entry name" value="Phage_tube_2"/>
    <property type="match status" value="1"/>
</dbReference>
<name>A0A0F8XZX5_9ZZZZ</name>
<sequence length="217" mass="24400">NKVKKISGCYVDSQTFKAAKNEKCLWTWNIVAQNITTATSFTGTGSQSTTPPLDWSGVKIKWTGEDDSATYHSGCTSIEFTVANNLDPINDLTQTGQDRQTSDFLMGKRDISGTMMWYMKTTEGQRWDEVVFSATVDKTTPDNTIQLGEFWVEIHSATASRMILYKLFDFIISELPEDVDFEKVTEISLPFTARYASVDILTMNIANEPARWDSQVA</sequence>
<dbReference type="AlphaFoldDB" id="A0A0F8XZX5"/>
<proteinExistence type="predicted"/>
<evidence type="ECO:0000313" key="1">
    <source>
        <dbReference type="EMBL" id="KKK47529.1"/>
    </source>
</evidence>
<reference evidence="1" key="1">
    <citation type="journal article" date="2015" name="Nature">
        <title>Complex archaea that bridge the gap between prokaryotes and eukaryotes.</title>
        <authorList>
            <person name="Spang A."/>
            <person name="Saw J.H."/>
            <person name="Jorgensen S.L."/>
            <person name="Zaremba-Niedzwiedzka K."/>
            <person name="Martijn J."/>
            <person name="Lind A.E."/>
            <person name="van Eijk R."/>
            <person name="Schleper C."/>
            <person name="Guy L."/>
            <person name="Ettema T.J."/>
        </authorList>
    </citation>
    <scope>NUCLEOTIDE SEQUENCE</scope>
</reference>
<dbReference type="InterPro" id="IPR044000">
    <property type="entry name" value="Phage_tube_2"/>
</dbReference>
<accession>A0A0F8XZX5</accession>
<gene>
    <name evidence="1" type="ORF">LCGC14_3154260</name>
</gene>
<comment type="caution">
    <text evidence="1">The sequence shown here is derived from an EMBL/GenBank/DDBJ whole genome shotgun (WGS) entry which is preliminary data.</text>
</comment>
<protein>
    <submittedName>
        <fullName evidence="1">Uncharacterized protein</fullName>
    </submittedName>
</protein>
<dbReference type="EMBL" id="LAZR01069534">
    <property type="protein sequence ID" value="KKK47529.1"/>
    <property type="molecule type" value="Genomic_DNA"/>
</dbReference>